<evidence type="ECO:0000313" key="2">
    <source>
        <dbReference type="Proteomes" id="UP000692954"/>
    </source>
</evidence>
<gene>
    <name evidence="1" type="ORF">PSON_ATCC_30995.1.T3040007</name>
</gene>
<keyword evidence="2" id="KW-1185">Reference proteome</keyword>
<proteinExistence type="predicted"/>
<dbReference type="EMBL" id="CAJJDN010000304">
    <property type="protein sequence ID" value="CAD8130577.1"/>
    <property type="molecule type" value="Genomic_DNA"/>
</dbReference>
<comment type="caution">
    <text evidence="1">The sequence shown here is derived from an EMBL/GenBank/DDBJ whole genome shotgun (WGS) entry which is preliminary data.</text>
</comment>
<accession>A0A8S1RST1</accession>
<evidence type="ECO:0000313" key="1">
    <source>
        <dbReference type="EMBL" id="CAD8130577.1"/>
    </source>
</evidence>
<reference evidence="1" key="1">
    <citation type="submission" date="2021-01" db="EMBL/GenBank/DDBJ databases">
        <authorList>
            <consortium name="Genoscope - CEA"/>
            <person name="William W."/>
        </authorList>
    </citation>
    <scope>NUCLEOTIDE SEQUENCE</scope>
</reference>
<dbReference type="AlphaFoldDB" id="A0A8S1RST1"/>
<dbReference type="Proteomes" id="UP000692954">
    <property type="component" value="Unassembled WGS sequence"/>
</dbReference>
<name>A0A8S1RST1_9CILI</name>
<sequence length="108" mass="12900">MNSFADRFFDSSVVQQLMKKNQKKQQIDLLQIIICQQESNALYNRSKNQIEIIEFIQKEYLGGEKKIGCYQMKWIQIQFKFYLNQLNGIENDFLIGMVFFQNLFGNLQ</sequence>
<organism evidence="1 2">
    <name type="scientific">Paramecium sonneborni</name>
    <dbReference type="NCBI Taxonomy" id="65129"/>
    <lineage>
        <taxon>Eukaryota</taxon>
        <taxon>Sar</taxon>
        <taxon>Alveolata</taxon>
        <taxon>Ciliophora</taxon>
        <taxon>Intramacronucleata</taxon>
        <taxon>Oligohymenophorea</taxon>
        <taxon>Peniculida</taxon>
        <taxon>Parameciidae</taxon>
        <taxon>Paramecium</taxon>
    </lineage>
</organism>
<protein>
    <submittedName>
        <fullName evidence="1">Uncharacterized protein</fullName>
    </submittedName>
</protein>